<evidence type="ECO:0000313" key="3">
    <source>
        <dbReference type="Proteomes" id="UP000029121"/>
    </source>
</evidence>
<dbReference type="eggNOG" id="KOG2659">
    <property type="taxonomic scope" value="Eukaryota"/>
</dbReference>
<dbReference type="AlphaFoldDB" id="R0GMI7"/>
<proteinExistence type="predicted"/>
<dbReference type="SMART" id="SM00757">
    <property type="entry name" value="CRA"/>
    <property type="match status" value="1"/>
</dbReference>
<dbReference type="PANTHER" id="PTHR12864">
    <property type="entry name" value="RAN BINDING PROTEIN 9-RELATED"/>
    <property type="match status" value="1"/>
</dbReference>
<dbReference type="EMBL" id="KB870805">
    <property type="protein sequence ID" value="EOA36976.1"/>
    <property type="molecule type" value="Genomic_DNA"/>
</dbReference>
<dbReference type="InterPro" id="IPR006595">
    <property type="entry name" value="CTLH_C"/>
</dbReference>
<evidence type="ECO:0000259" key="1">
    <source>
        <dbReference type="PROSITE" id="PS50897"/>
    </source>
</evidence>
<accession>R0GMI7</accession>
<name>R0GMI7_9BRAS</name>
<gene>
    <name evidence="2" type="ORF">CARUB_v10009937mg</name>
</gene>
<dbReference type="PROSITE" id="PS50897">
    <property type="entry name" value="CTLH"/>
    <property type="match status" value="1"/>
</dbReference>
<keyword evidence="3" id="KW-1185">Reference proteome</keyword>
<dbReference type="SMART" id="SM00668">
    <property type="entry name" value="CTLH"/>
    <property type="match status" value="1"/>
</dbReference>
<dbReference type="InterPro" id="IPR006594">
    <property type="entry name" value="LisH"/>
</dbReference>
<evidence type="ECO:0000313" key="2">
    <source>
        <dbReference type="EMBL" id="EOA36976.1"/>
    </source>
</evidence>
<protein>
    <recommendedName>
        <fullName evidence="1">CTLH domain-containing protein</fullName>
    </recommendedName>
</protein>
<dbReference type="InterPro" id="IPR050618">
    <property type="entry name" value="Ubq-SigPath_Reg"/>
</dbReference>
<dbReference type="PROSITE" id="PS50896">
    <property type="entry name" value="LISH"/>
    <property type="match status" value="1"/>
</dbReference>
<dbReference type="STRING" id="81985.R0GMI7"/>
<sequence length="284" mass="32183">MAVKKDFFFNSSSHIVSYYYYSAPLLSGQTHLHRIGASHSPFFLSGVGESEIYFSHPPPSGLTGSLRTATDMDPRQFEDIVVDDKDIHSIVMSYLLHNCFNETADSLASCTGVKQLAVDSDNIERRKQIIHFILERKAMKAIELTEQLAQDLLEKNKDLHFDLLCLHFVERVCAGNTREALDFARTRLTPFGEVQNYVGKLEDAMALLAYEDPGTSPMFHLLSPEHRQQVADNLNRTILEHTNQPSYTPMERIIQQATVVRQYLTEENGKDAFPPFSLKDSLKG</sequence>
<dbReference type="Proteomes" id="UP000029121">
    <property type="component" value="Unassembled WGS sequence"/>
</dbReference>
<dbReference type="InterPro" id="IPR013144">
    <property type="entry name" value="CRA_dom"/>
</dbReference>
<organism evidence="2 3">
    <name type="scientific">Capsella rubella</name>
    <dbReference type="NCBI Taxonomy" id="81985"/>
    <lineage>
        <taxon>Eukaryota</taxon>
        <taxon>Viridiplantae</taxon>
        <taxon>Streptophyta</taxon>
        <taxon>Embryophyta</taxon>
        <taxon>Tracheophyta</taxon>
        <taxon>Spermatophyta</taxon>
        <taxon>Magnoliopsida</taxon>
        <taxon>eudicotyledons</taxon>
        <taxon>Gunneridae</taxon>
        <taxon>Pentapetalae</taxon>
        <taxon>rosids</taxon>
        <taxon>malvids</taxon>
        <taxon>Brassicales</taxon>
        <taxon>Brassicaceae</taxon>
        <taxon>Camelineae</taxon>
        <taxon>Capsella</taxon>
    </lineage>
</organism>
<reference evidence="3" key="1">
    <citation type="journal article" date="2013" name="Nat. Genet.">
        <title>The Capsella rubella genome and the genomic consequences of rapid mating system evolution.</title>
        <authorList>
            <person name="Slotte T."/>
            <person name="Hazzouri K.M."/>
            <person name="Agren J.A."/>
            <person name="Koenig D."/>
            <person name="Maumus F."/>
            <person name="Guo Y.L."/>
            <person name="Steige K."/>
            <person name="Platts A.E."/>
            <person name="Escobar J.S."/>
            <person name="Newman L.K."/>
            <person name="Wang W."/>
            <person name="Mandakova T."/>
            <person name="Vello E."/>
            <person name="Smith L.M."/>
            <person name="Henz S.R."/>
            <person name="Steffen J."/>
            <person name="Takuno S."/>
            <person name="Brandvain Y."/>
            <person name="Coop G."/>
            <person name="Andolfatto P."/>
            <person name="Hu T.T."/>
            <person name="Blanchette M."/>
            <person name="Clark R.M."/>
            <person name="Quesneville H."/>
            <person name="Nordborg M."/>
            <person name="Gaut B.S."/>
            <person name="Lysak M.A."/>
            <person name="Jenkins J."/>
            <person name="Grimwood J."/>
            <person name="Chapman J."/>
            <person name="Prochnik S."/>
            <person name="Shu S."/>
            <person name="Rokhsar D."/>
            <person name="Schmutz J."/>
            <person name="Weigel D."/>
            <person name="Wright S.I."/>
        </authorList>
    </citation>
    <scope>NUCLEOTIDE SEQUENCE [LARGE SCALE GENOMIC DNA]</scope>
    <source>
        <strain evidence="3">cv. Monte Gargano</strain>
    </source>
</reference>
<feature type="domain" description="CTLH" evidence="1">
    <location>
        <begin position="122"/>
        <end position="179"/>
    </location>
</feature>
<dbReference type="Pfam" id="PF10607">
    <property type="entry name" value="CTLH"/>
    <property type="match status" value="1"/>
</dbReference>
<dbReference type="InterPro" id="IPR024964">
    <property type="entry name" value="CTLH/CRA"/>
</dbReference>